<dbReference type="EMBL" id="VKHS01000098">
    <property type="protein sequence ID" value="MBB0229225.1"/>
    <property type="molecule type" value="Genomic_DNA"/>
</dbReference>
<keyword evidence="2" id="KW-0378">Hydrolase</keyword>
<keyword evidence="2" id="KW-0540">Nuclease</keyword>
<sequence length="211" mass="22797">MTRAIGPVVPTHRDPGLDEVLWGTWRAVELPEGYRAEIVEGFIEVSPTGRYRPGGIVNRLHRALNDFPTRTPAGTGWVAGNDMNVIHDPKVWIPDLFVAPEDDEPHITDDGLGLRASCLEVVVEVVSPGHESVSRDRIRKRRAYARAGIPGYLLLDDHDEGGTVTLLTSPSPGEAVYLEETRTPYGTPVTVPTGSAKGFVITEAITGPSGA</sequence>
<dbReference type="Proteomes" id="UP000530234">
    <property type="component" value="Unassembled WGS sequence"/>
</dbReference>
<protein>
    <submittedName>
        <fullName evidence="2">Uma2 family endonuclease</fullName>
    </submittedName>
</protein>
<evidence type="ECO:0000259" key="1">
    <source>
        <dbReference type="Pfam" id="PF05685"/>
    </source>
</evidence>
<organism evidence="2 3">
    <name type="scientific">Streptomyces calidiresistens</name>
    <dbReference type="NCBI Taxonomy" id="1485586"/>
    <lineage>
        <taxon>Bacteria</taxon>
        <taxon>Bacillati</taxon>
        <taxon>Actinomycetota</taxon>
        <taxon>Actinomycetes</taxon>
        <taxon>Kitasatosporales</taxon>
        <taxon>Streptomycetaceae</taxon>
        <taxon>Streptomyces</taxon>
    </lineage>
</organism>
<evidence type="ECO:0000313" key="3">
    <source>
        <dbReference type="Proteomes" id="UP000530234"/>
    </source>
</evidence>
<dbReference type="PANTHER" id="PTHR35400:SF3">
    <property type="entry name" value="SLL1072 PROTEIN"/>
    <property type="match status" value="1"/>
</dbReference>
<proteinExistence type="predicted"/>
<accession>A0A7W3T1L1</accession>
<dbReference type="RefSeq" id="WP_182661503.1">
    <property type="nucleotide sequence ID" value="NZ_VKHS01000098.1"/>
</dbReference>
<dbReference type="SUPFAM" id="SSF52980">
    <property type="entry name" value="Restriction endonuclease-like"/>
    <property type="match status" value="1"/>
</dbReference>
<dbReference type="GO" id="GO:0004519">
    <property type="term" value="F:endonuclease activity"/>
    <property type="evidence" value="ECO:0007669"/>
    <property type="project" value="UniProtKB-KW"/>
</dbReference>
<dbReference type="InterPro" id="IPR011335">
    <property type="entry name" value="Restrct_endonuc-II-like"/>
</dbReference>
<feature type="domain" description="Putative restriction endonuclease" evidence="1">
    <location>
        <begin position="30"/>
        <end position="173"/>
    </location>
</feature>
<keyword evidence="2" id="KW-0255">Endonuclease</keyword>
<dbReference type="PANTHER" id="PTHR35400">
    <property type="entry name" value="SLR1083 PROTEIN"/>
    <property type="match status" value="1"/>
</dbReference>
<evidence type="ECO:0000313" key="2">
    <source>
        <dbReference type="EMBL" id="MBB0229225.1"/>
    </source>
</evidence>
<dbReference type="InterPro" id="IPR012296">
    <property type="entry name" value="Nuclease_put_TT1808"/>
</dbReference>
<dbReference type="Pfam" id="PF05685">
    <property type="entry name" value="Uma2"/>
    <property type="match status" value="1"/>
</dbReference>
<reference evidence="3" key="1">
    <citation type="submission" date="2019-10" db="EMBL/GenBank/DDBJ databases">
        <title>Streptomyces sp. nov., a novel actinobacterium isolated from alkaline environment.</title>
        <authorList>
            <person name="Golinska P."/>
        </authorList>
    </citation>
    <scope>NUCLEOTIDE SEQUENCE [LARGE SCALE GENOMIC DNA]</scope>
    <source>
        <strain evidence="3">DSM 42108</strain>
    </source>
</reference>
<comment type="caution">
    <text evidence="2">The sequence shown here is derived from an EMBL/GenBank/DDBJ whole genome shotgun (WGS) entry which is preliminary data.</text>
</comment>
<keyword evidence="3" id="KW-1185">Reference proteome</keyword>
<dbReference type="Gene3D" id="3.90.1570.10">
    <property type="entry name" value="tt1808, chain A"/>
    <property type="match status" value="1"/>
</dbReference>
<name>A0A7W3T1L1_9ACTN</name>
<dbReference type="CDD" id="cd06260">
    <property type="entry name" value="DUF820-like"/>
    <property type="match status" value="1"/>
</dbReference>
<gene>
    <name evidence="2" type="ORF">FOE67_06785</name>
</gene>
<dbReference type="AlphaFoldDB" id="A0A7W3T1L1"/>
<dbReference type="InterPro" id="IPR008538">
    <property type="entry name" value="Uma2"/>
</dbReference>